<sequence length="786" mass="83953">MEPGRVVRLHLFLTLAFLGDISQALDSASDFSYLGSSFSLEPSGENSMEGSYAVELIVEDYPRAAVTLTHTQGTRTIPPYSSTGAPLSSTPLHFTVTVERESSECTLGLARPGFTEPTPANGATVSVLPYDEVTFTISAFSSDMVSDITVLGPPGLVRSKLWEGQTAGVRVVSANVSWTGTSRQDPRSRPVCFSASTDRFQSEPRCIWIAQLLQCLEERMKLFLPRTTLPEINESDLQLIDPACNIAGNSTHFLLDIPLTGCGTRIQEEDSYLVLVNVVSNRVSSQDLGAVITRIPSLRFPLACRFKAGGLVTGKVSIPKGPKDEAFGRFTFDIKFRRELPAAVGGARVGEVSNMDTPFELDPRKPLYLQVNASCNITGVELVVQSCWTSDTKNTTRSGINSFINNGCGSDGNVELIVDALNEKIYKINLTSLIPARIVPEVYIHCSVKLCMGMSGTDHCSPNCSSSSSRSSDSSSRSSVLLQSLESSLFTAEADLAQGDAGGVWCRDLSEAQRKLMPQAVNSAPAGTVATEIKRPQTAIQISRELLRSKGIAGLYKGLGATLARDVPFSIIYFPLFANLNKLGQKHPDTKAPFYVSFLSGCVAGSTAAVAVNPCDAASLLHSSLCSGAKAAERTTGPRRGRERKRDHRQQREQQQCGQEDLNTAMDSRAKPSNTKTDSKPAAKGPEKTATPSAAKKEEARPAEPAPLPRKQPSQPPAEPKPAPAPTAAAPESSDKPEEPDHTGGEGEPAGGSDTFETLKPVLLVGAVMAAVAAVIVGAVLLARKK</sequence>
<keyword evidence="6" id="KW-1015">Disulfide bond</keyword>
<dbReference type="SMART" id="SM00241">
    <property type="entry name" value="ZP"/>
    <property type="match status" value="1"/>
</dbReference>
<dbReference type="InterPro" id="IPR018108">
    <property type="entry name" value="MCP_transmembrane"/>
</dbReference>
<evidence type="ECO:0000256" key="10">
    <source>
        <dbReference type="SAM" id="SignalP"/>
    </source>
</evidence>
<comment type="similarity">
    <text evidence="2">Belongs to the mitochondrial carrier (TC 2.A.29) family.</text>
</comment>
<dbReference type="EMBL" id="SCEB01215347">
    <property type="protein sequence ID" value="RXM30037.1"/>
    <property type="molecule type" value="Genomic_DNA"/>
</dbReference>
<keyword evidence="13" id="KW-1185">Reference proteome</keyword>
<dbReference type="Gene3D" id="1.50.40.10">
    <property type="entry name" value="Mitochondrial carrier domain"/>
    <property type="match status" value="1"/>
</dbReference>
<evidence type="ECO:0000256" key="1">
    <source>
        <dbReference type="ARBA" id="ARBA00004141"/>
    </source>
</evidence>
<evidence type="ECO:0000256" key="2">
    <source>
        <dbReference type="ARBA" id="ARBA00006375"/>
    </source>
</evidence>
<name>A0A444U4B7_ACIRT</name>
<dbReference type="GO" id="GO:0030182">
    <property type="term" value="P:neuron differentiation"/>
    <property type="evidence" value="ECO:0007669"/>
    <property type="project" value="InterPro"/>
</dbReference>
<evidence type="ECO:0000259" key="11">
    <source>
        <dbReference type="PROSITE" id="PS51034"/>
    </source>
</evidence>
<dbReference type="InterPro" id="IPR055356">
    <property type="entry name" value="ZP-N"/>
</dbReference>
<dbReference type="AlphaFoldDB" id="A0A444U4B7"/>
<protein>
    <submittedName>
        <fullName evidence="12">Mitochondrial glutamate carrier 1</fullName>
    </submittedName>
</protein>
<feature type="chain" id="PRO_5019398868" evidence="10">
    <location>
        <begin position="25"/>
        <end position="786"/>
    </location>
</feature>
<dbReference type="PANTHER" id="PTHR14002:SF59">
    <property type="entry name" value="CUB AND ZONA PELLUCIDA-LIKE DOMAIN-CONTAINING PROTEIN 1-RELATED"/>
    <property type="match status" value="1"/>
</dbReference>
<feature type="compositionally biased region" description="Polar residues" evidence="8">
    <location>
        <begin position="661"/>
        <end position="676"/>
    </location>
</feature>
<evidence type="ECO:0000313" key="12">
    <source>
        <dbReference type="EMBL" id="RXM30037.1"/>
    </source>
</evidence>
<feature type="transmembrane region" description="Helical" evidence="9">
    <location>
        <begin position="762"/>
        <end position="783"/>
    </location>
</feature>
<feature type="region of interest" description="Disordered" evidence="8">
    <location>
        <begin position="629"/>
        <end position="756"/>
    </location>
</feature>
<evidence type="ECO:0000313" key="13">
    <source>
        <dbReference type="Proteomes" id="UP000289886"/>
    </source>
</evidence>
<dbReference type="PANTHER" id="PTHR14002">
    <property type="entry name" value="ENDOGLIN/TGF-BETA RECEPTOR TYPE III"/>
    <property type="match status" value="1"/>
</dbReference>
<feature type="compositionally biased region" description="Basic residues" evidence="8">
    <location>
        <begin position="637"/>
        <end position="649"/>
    </location>
</feature>
<dbReference type="Gene3D" id="2.60.40.3210">
    <property type="entry name" value="Zona pellucida, ZP-N domain"/>
    <property type="match status" value="1"/>
</dbReference>
<feature type="signal peptide" evidence="10">
    <location>
        <begin position="1"/>
        <end position="24"/>
    </location>
</feature>
<evidence type="ECO:0000256" key="4">
    <source>
        <dbReference type="ARBA" id="ARBA00022729"/>
    </source>
</evidence>
<dbReference type="Pfam" id="PF15677">
    <property type="entry name" value="CEND1"/>
    <property type="match status" value="1"/>
</dbReference>
<dbReference type="PROSITE" id="PS50920">
    <property type="entry name" value="SOLCAR"/>
    <property type="match status" value="1"/>
</dbReference>
<evidence type="ECO:0000256" key="9">
    <source>
        <dbReference type="SAM" id="Phobius"/>
    </source>
</evidence>
<keyword evidence="9" id="KW-1133">Transmembrane helix</keyword>
<dbReference type="Gene3D" id="2.60.40.4100">
    <property type="entry name" value="Zona pellucida, ZP-C domain"/>
    <property type="match status" value="1"/>
</dbReference>
<keyword evidence="5 7" id="KW-0472">Membrane</keyword>
<feature type="repeat" description="Solcar" evidence="7">
    <location>
        <begin position="486"/>
        <end position="583"/>
    </location>
</feature>
<dbReference type="InterPro" id="IPR001507">
    <property type="entry name" value="ZP_dom"/>
</dbReference>
<dbReference type="GO" id="GO:0021549">
    <property type="term" value="P:cerebellum development"/>
    <property type="evidence" value="ECO:0007669"/>
    <property type="project" value="InterPro"/>
</dbReference>
<evidence type="ECO:0000256" key="6">
    <source>
        <dbReference type="ARBA" id="ARBA00023157"/>
    </source>
</evidence>
<comment type="subcellular location">
    <subcellularLocation>
        <location evidence="1">Membrane</location>
        <topology evidence="1">Multi-pass membrane protein</topology>
    </subcellularLocation>
</comment>
<keyword evidence="3 7" id="KW-0812">Transmembrane</keyword>
<dbReference type="PROSITE" id="PS51034">
    <property type="entry name" value="ZP_2"/>
    <property type="match status" value="1"/>
</dbReference>
<feature type="domain" description="ZP" evidence="11">
    <location>
        <begin position="214"/>
        <end position="467"/>
    </location>
</feature>
<dbReference type="GO" id="GO:0016020">
    <property type="term" value="C:membrane"/>
    <property type="evidence" value="ECO:0007669"/>
    <property type="project" value="UniProtKB-SubCell"/>
</dbReference>
<dbReference type="InterPro" id="IPR023395">
    <property type="entry name" value="MCP_dom_sf"/>
</dbReference>
<evidence type="ECO:0000256" key="5">
    <source>
        <dbReference type="ARBA" id="ARBA00023136"/>
    </source>
</evidence>
<reference evidence="12 13" key="1">
    <citation type="submission" date="2019-01" db="EMBL/GenBank/DDBJ databases">
        <title>Draft Genome and Complete Hox-Cluster Characterization of the Sterlet Sturgeon (Acipenser ruthenus).</title>
        <authorList>
            <person name="Wei Q."/>
        </authorList>
    </citation>
    <scope>NUCLEOTIDE SEQUENCE [LARGE SCALE GENOMIC DNA]</scope>
    <source>
        <strain evidence="12">WHYD16114868_AA</strain>
        <tissue evidence="12">Blood</tissue>
    </source>
</reference>
<feature type="compositionally biased region" description="Basic and acidic residues" evidence="8">
    <location>
        <begin position="733"/>
        <end position="745"/>
    </location>
</feature>
<evidence type="ECO:0000256" key="7">
    <source>
        <dbReference type="PROSITE-ProRule" id="PRU00282"/>
    </source>
</evidence>
<keyword evidence="4 10" id="KW-0732">Signal</keyword>
<dbReference type="InterPro" id="IPR042235">
    <property type="entry name" value="ZP-C_dom"/>
</dbReference>
<feature type="compositionally biased region" description="Pro residues" evidence="8">
    <location>
        <begin position="704"/>
        <end position="725"/>
    </location>
</feature>
<dbReference type="SUPFAM" id="SSF103506">
    <property type="entry name" value="Mitochondrial carrier"/>
    <property type="match status" value="1"/>
</dbReference>
<accession>A0A444U4B7</accession>
<evidence type="ECO:0000256" key="3">
    <source>
        <dbReference type="ARBA" id="ARBA00022692"/>
    </source>
</evidence>
<dbReference type="InterPro" id="IPR020162">
    <property type="entry name" value="Cend1"/>
</dbReference>
<evidence type="ECO:0000256" key="8">
    <source>
        <dbReference type="SAM" id="MobiDB-lite"/>
    </source>
</evidence>
<gene>
    <name evidence="12" type="ORF">EOD39_8223</name>
</gene>
<proteinExistence type="inferred from homology"/>
<dbReference type="Pfam" id="PF23344">
    <property type="entry name" value="ZP-N"/>
    <property type="match status" value="1"/>
</dbReference>
<dbReference type="Proteomes" id="UP000289886">
    <property type="component" value="Unassembled WGS sequence"/>
</dbReference>
<feature type="compositionally biased region" description="Basic and acidic residues" evidence="8">
    <location>
        <begin position="677"/>
        <end position="687"/>
    </location>
</feature>
<dbReference type="InterPro" id="IPR055355">
    <property type="entry name" value="ZP-C"/>
</dbReference>
<comment type="caution">
    <text evidence="12">The sequence shown here is derived from an EMBL/GenBank/DDBJ whole genome shotgun (WGS) entry which is preliminary data.</text>
</comment>
<dbReference type="Pfam" id="PF00100">
    <property type="entry name" value="Zona_pellucida"/>
    <property type="match status" value="1"/>
</dbReference>
<dbReference type="Pfam" id="PF00153">
    <property type="entry name" value="Mito_carr"/>
    <property type="match status" value="1"/>
</dbReference>
<organism evidence="12 13">
    <name type="scientific">Acipenser ruthenus</name>
    <name type="common">Sterlet sturgeon</name>
    <dbReference type="NCBI Taxonomy" id="7906"/>
    <lineage>
        <taxon>Eukaryota</taxon>
        <taxon>Metazoa</taxon>
        <taxon>Chordata</taxon>
        <taxon>Craniata</taxon>
        <taxon>Vertebrata</taxon>
        <taxon>Euteleostomi</taxon>
        <taxon>Actinopterygii</taxon>
        <taxon>Chondrostei</taxon>
        <taxon>Acipenseriformes</taxon>
        <taxon>Acipenseridae</taxon>
        <taxon>Acipenser</taxon>
    </lineage>
</organism>